<feature type="compositionally biased region" description="Polar residues" evidence="1">
    <location>
        <begin position="79"/>
        <end position="93"/>
    </location>
</feature>
<dbReference type="OrthoDB" id="266718at2759"/>
<reference evidence="3" key="1">
    <citation type="submission" date="2021-06" db="EMBL/GenBank/DDBJ databases">
        <authorList>
            <person name="Kallberg Y."/>
            <person name="Tangrot J."/>
            <person name="Rosling A."/>
        </authorList>
    </citation>
    <scope>NUCLEOTIDE SEQUENCE</scope>
    <source>
        <strain evidence="3">CL551</strain>
    </source>
</reference>
<evidence type="ECO:0000313" key="4">
    <source>
        <dbReference type="Proteomes" id="UP000789342"/>
    </source>
</evidence>
<dbReference type="InterPro" id="IPR001660">
    <property type="entry name" value="SAM"/>
</dbReference>
<gene>
    <name evidence="3" type="ORF">AMORRO_LOCUS12741</name>
</gene>
<dbReference type="SUPFAM" id="SSF47769">
    <property type="entry name" value="SAM/Pointed domain"/>
    <property type="match status" value="1"/>
</dbReference>
<keyword evidence="4" id="KW-1185">Reference proteome</keyword>
<evidence type="ECO:0000313" key="3">
    <source>
        <dbReference type="EMBL" id="CAG8711947.1"/>
    </source>
</evidence>
<comment type="caution">
    <text evidence="3">The sequence shown here is derived from an EMBL/GenBank/DDBJ whole genome shotgun (WGS) entry which is preliminary data.</text>
</comment>
<feature type="compositionally biased region" description="Polar residues" evidence="1">
    <location>
        <begin position="101"/>
        <end position="110"/>
    </location>
</feature>
<feature type="region of interest" description="Disordered" evidence="1">
    <location>
        <begin position="321"/>
        <end position="376"/>
    </location>
</feature>
<feature type="compositionally biased region" description="Polar residues" evidence="1">
    <location>
        <begin position="1"/>
        <end position="18"/>
    </location>
</feature>
<feature type="non-terminal residue" evidence="3">
    <location>
        <position position="405"/>
    </location>
</feature>
<dbReference type="EMBL" id="CAJVPV010019693">
    <property type="protein sequence ID" value="CAG8711947.1"/>
    <property type="molecule type" value="Genomic_DNA"/>
</dbReference>
<feature type="domain" description="SAM" evidence="2">
    <location>
        <begin position="143"/>
        <end position="208"/>
    </location>
</feature>
<feature type="compositionally biased region" description="Low complexity" evidence="1">
    <location>
        <begin position="63"/>
        <end position="78"/>
    </location>
</feature>
<dbReference type="Gene3D" id="1.10.150.50">
    <property type="entry name" value="Transcription Factor, Ets-1"/>
    <property type="match status" value="1"/>
</dbReference>
<name>A0A9N9HXQ0_9GLOM</name>
<evidence type="ECO:0000256" key="1">
    <source>
        <dbReference type="SAM" id="MobiDB-lite"/>
    </source>
</evidence>
<feature type="region of interest" description="Disordered" evidence="1">
    <location>
        <begin position="1"/>
        <end position="110"/>
    </location>
</feature>
<dbReference type="AlphaFoldDB" id="A0A9N9HXQ0"/>
<proteinExistence type="predicted"/>
<dbReference type="InterPro" id="IPR013761">
    <property type="entry name" value="SAM/pointed_sf"/>
</dbReference>
<feature type="compositionally biased region" description="Low complexity" evidence="1">
    <location>
        <begin position="31"/>
        <end position="43"/>
    </location>
</feature>
<sequence>MLSVNNQRRPVVDTNVTPSVGIRRPSTEQDSPASNSNSLPASPTFTGYGTPNGRYSTLEVRSRSSSASSVHSLGGLSATDNQLEQNSQQSKSAQYDKADASTPTDSPTSAVAASLIRRDHIAGHTHDRSRSASIDGEIEHSAWSLEKVLRWLDDNSFGSFRSIFEEQNICGEQFFALCDLRKTRDILKGHNEGDRYRLITAIRKIGDARPKRHSLSERNVQTTSGASPVDNEKSPIPLSASTTSLVVGQNSPTTQQNHSILSLTHPIASIYPISTQSRTLKSSSSFPELRNSGPVIKPRTSSIGWDKNLSSNLAASQTIDHDAQPNAPQNTDNGLVNGNQQQPRSKHSSPRSPVNKKSIGKDISSNHTRARSDSSESLPFCEGKFIQKNIILQVTDNMTTFYVVD</sequence>
<feature type="compositionally biased region" description="Polar residues" evidence="1">
    <location>
        <begin position="44"/>
        <end position="55"/>
    </location>
</feature>
<evidence type="ECO:0000259" key="2">
    <source>
        <dbReference type="PROSITE" id="PS50105"/>
    </source>
</evidence>
<feature type="region of interest" description="Disordered" evidence="1">
    <location>
        <begin position="277"/>
        <end position="304"/>
    </location>
</feature>
<dbReference type="Proteomes" id="UP000789342">
    <property type="component" value="Unassembled WGS sequence"/>
</dbReference>
<protein>
    <submittedName>
        <fullName evidence="3">13448_t:CDS:1</fullName>
    </submittedName>
</protein>
<feature type="region of interest" description="Disordered" evidence="1">
    <location>
        <begin position="209"/>
        <end position="238"/>
    </location>
</feature>
<dbReference type="PROSITE" id="PS50105">
    <property type="entry name" value="SAM_DOMAIN"/>
    <property type="match status" value="1"/>
</dbReference>
<organism evidence="3 4">
    <name type="scientific">Acaulospora morrowiae</name>
    <dbReference type="NCBI Taxonomy" id="94023"/>
    <lineage>
        <taxon>Eukaryota</taxon>
        <taxon>Fungi</taxon>
        <taxon>Fungi incertae sedis</taxon>
        <taxon>Mucoromycota</taxon>
        <taxon>Glomeromycotina</taxon>
        <taxon>Glomeromycetes</taxon>
        <taxon>Diversisporales</taxon>
        <taxon>Acaulosporaceae</taxon>
        <taxon>Acaulospora</taxon>
    </lineage>
</organism>
<feature type="compositionally biased region" description="Polar residues" evidence="1">
    <location>
        <begin position="217"/>
        <end position="226"/>
    </location>
</feature>
<accession>A0A9N9HXQ0</accession>
<feature type="compositionally biased region" description="Polar residues" evidence="1">
    <location>
        <begin position="326"/>
        <end position="343"/>
    </location>
</feature>